<dbReference type="PANTHER" id="PTHR12231:SF239">
    <property type="entry name" value="NEURAL CELL ADHESION MOLECULE 1"/>
    <property type="match status" value="1"/>
</dbReference>
<evidence type="ECO:0000256" key="9">
    <source>
        <dbReference type="ARBA" id="ARBA00023136"/>
    </source>
</evidence>
<feature type="compositionally biased region" description="Low complexity" evidence="15">
    <location>
        <begin position="1080"/>
        <end position="1092"/>
    </location>
</feature>
<dbReference type="CTD" id="4684"/>
<dbReference type="GO" id="GO:0005886">
    <property type="term" value="C:plasma membrane"/>
    <property type="evidence" value="ECO:0007669"/>
    <property type="project" value="UniProtKB-SubCell"/>
</dbReference>
<evidence type="ECO:0000256" key="12">
    <source>
        <dbReference type="ARBA" id="ARBA00023319"/>
    </source>
</evidence>
<feature type="signal peptide" evidence="16">
    <location>
        <begin position="1"/>
        <end position="19"/>
    </location>
</feature>
<dbReference type="FunFam" id="2.60.40.10:FF:000137">
    <property type="entry name" value="neural cell adhesion molecule 1 isoform X2"/>
    <property type="match status" value="1"/>
</dbReference>
<dbReference type="Proteomes" id="UP000248484">
    <property type="component" value="Chromosome 16"/>
</dbReference>
<dbReference type="PROSITE" id="PS50835">
    <property type="entry name" value="IG_LIKE"/>
    <property type="match status" value="5"/>
</dbReference>
<feature type="domain" description="Fibronectin type-III" evidence="18">
    <location>
        <begin position="634"/>
        <end position="729"/>
    </location>
</feature>
<keyword evidence="4" id="KW-0812">Transmembrane</keyword>
<evidence type="ECO:0000256" key="4">
    <source>
        <dbReference type="ARBA" id="ARBA00022692"/>
    </source>
</evidence>
<dbReference type="SUPFAM" id="SSF48726">
    <property type="entry name" value="Immunoglobulin"/>
    <property type="match status" value="5"/>
</dbReference>
<dbReference type="InterPro" id="IPR009138">
    <property type="entry name" value="Neural_cell_adh"/>
</dbReference>
<dbReference type="FunFam" id="2.60.40.10:FF:000221">
    <property type="entry name" value="neural cell adhesion molecule 1 isoform X2"/>
    <property type="match status" value="1"/>
</dbReference>
<keyword evidence="11" id="KW-0325">Glycoprotein</keyword>
<dbReference type="InterPro" id="IPR036116">
    <property type="entry name" value="FN3_sf"/>
</dbReference>
<dbReference type="FunFam" id="2.60.40.10:FF:000159">
    <property type="entry name" value="neural cell adhesion molecule 1 isoform X2"/>
    <property type="match status" value="1"/>
</dbReference>
<dbReference type="AlphaFoldDB" id="A0A9W2X869"/>
<evidence type="ECO:0000313" key="20">
    <source>
        <dbReference type="RefSeq" id="XP_054947523.1"/>
    </source>
</evidence>
<evidence type="ECO:0000256" key="6">
    <source>
        <dbReference type="ARBA" id="ARBA00022737"/>
    </source>
</evidence>
<comment type="function">
    <text evidence="1">This protein is a cell adhesion molecule involved in neuron-neuron adhesion, neurite fasciculation, outgrowth of neurites, etc.</text>
</comment>
<accession>A0A9W2X869</accession>
<dbReference type="InterPro" id="IPR013098">
    <property type="entry name" value="Ig_I-set"/>
</dbReference>
<reference evidence="20" key="1">
    <citation type="submission" date="2025-08" db="UniProtKB">
        <authorList>
            <consortium name="RefSeq"/>
        </authorList>
    </citation>
    <scope>IDENTIFICATION</scope>
    <source>
        <tissue evidence="20">Muscle</tissue>
    </source>
</reference>
<dbReference type="GO" id="GO:0007155">
    <property type="term" value="P:cell adhesion"/>
    <property type="evidence" value="ECO:0007669"/>
    <property type="project" value="UniProtKB-KW"/>
</dbReference>
<dbReference type="InterPro" id="IPR007110">
    <property type="entry name" value="Ig-like_dom"/>
</dbReference>
<evidence type="ECO:0000256" key="7">
    <source>
        <dbReference type="ARBA" id="ARBA00022889"/>
    </source>
</evidence>
<keyword evidence="3" id="KW-1003">Cell membrane</keyword>
<comment type="subunit">
    <text evidence="13">Interacts with MDK. Found in a complex with SLC39A6, SLC39A10 and with NCAM1; this complex controls NCAM1 phosphorylation and integration into focal adhesion complexes during epithelial-tomesenchymal transition. Interacts with synaptic plasticity regulator PANTS.</text>
</comment>
<evidence type="ECO:0000256" key="1">
    <source>
        <dbReference type="ARBA" id="ARBA00003000"/>
    </source>
</evidence>
<organism evidence="19 20">
    <name type="scientific">Physeter macrocephalus</name>
    <name type="common">Sperm whale</name>
    <name type="synonym">Physeter catodon</name>
    <dbReference type="NCBI Taxonomy" id="9755"/>
    <lineage>
        <taxon>Eukaryota</taxon>
        <taxon>Metazoa</taxon>
        <taxon>Chordata</taxon>
        <taxon>Craniata</taxon>
        <taxon>Vertebrata</taxon>
        <taxon>Euteleostomi</taxon>
        <taxon>Mammalia</taxon>
        <taxon>Eutheria</taxon>
        <taxon>Laurasiatheria</taxon>
        <taxon>Artiodactyla</taxon>
        <taxon>Whippomorpha</taxon>
        <taxon>Cetacea</taxon>
        <taxon>Odontoceti</taxon>
        <taxon>Physeteridae</taxon>
        <taxon>Physeter</taxon>
    </lineage>
</organism>
<feature type="compositionally biased region" description="Low complexity" evidence="15">
    <location>
        <begin position="938"/>
        <end position="947"/>
    </location>
</feature>
<dbReference type="InterPro" id="IPR003598">
    <property type="entry name" value="Ig_sub2"/>
</dbReference>
<evidence type="ECO:0000313" key="19">
    <source>
        <dbReference type="Proteomes" id="UP000248484"/>
    </source>
</evidence>
<dbReference type="Pfam" id="PF13927">
    <property type="entry name" value="Ig_3"/>
    <property type="match status" value="3"/>
</dbReference>
<feature type="region of interest" description="Disordered" evidence="15">
    <location>
        <begin position="789"/>
        <end position="842"/>
    </location>
</feature>
<dbReference type="Pfam" id="PF00041">
    <property type="entry name" value="fn3"/>
    <property type="match status" value="2"/>
</dbReference>
<feature type="domain" description="Ig-like" evidence="17">
    <location>
        <begin position="116"/>
        <end position="189"/>
    </location>
</feature>
<protein>
    <recommendedName>
        <fullName evidence="14">Neural cell adhesion molecule 1</fullName>
    </recommendedName>
</protein>
<feature type="compositionally biased region" description="Low complexity" evidence="15">
    <location>
        <begin position="986"/>
        <end position="996"/>
    </location>
</feature>
<feature type="compositionally biased region" description="Low complexity" evidence="15">
    <location>
        <begin position="833"/>
        <end position="842"/>
    </location>
</feature>
<dbReference type="InterPro" id="IPR013783">
    <property type="entry name" value="Ig-like_fold"/>
</dbReference>
<feature type="domain" description="Ig-like" evidence="17">
    <location>
        <begin position="405"/>
        <end position="490"/>
    </location>
</feature>
<evidence type="ECO:0000256" key="13">
    <source>
        <dbReference type="ARBA" id="ARBA00063948"/>
    </source>
</evidence>
<evidence type="ECO:0000256" key="10">
    <source>
        <dbReference type="ARBA" id="ARBA00023157"/>
    </source>
</evidence>
<feature type="region of interest" description="Disordered" evidence="15">
    <location>
        <begin position="594"/>
        <end position="613"/>
    </location>
</feature>
<feature type="compositionally biased region" description="Basic and acidic residues" evidence="15">
    <location>
        <begin position="791"/>
        <end position="832"/>
    </location>
</feature>
<feature type="compositionally biased region" description="Polar residues" evidence="15">
    <location>
        <begin position="897"/>
        <end position="910"/>
    </location>
</feature>
<feature type="compositionally biased region" description="Basic and acidic residues" evidence="15">
    <location>
        <begin position="1109"/>
        <end position="1126"/>
    </location>
</feature>
<dbReference type="InterPro" id="IPR036179">
    <property type="entry name" value="Ig-like_dom_sf"/>
</dbReference>
<feature type="compositionally biased region" description="Polar residues" evidence="15">
    <location>
        <begin position="1043"/>
        <end position="1052"/>
    </location>
</feature>
<dbReference type="RefSeq" id="XP_054947523.1">
    <property type="nucleotide sequence ID" value="XM_055091548.1"/>
</dbReference>
<dbReference type="SMART" id="SM00060">
    <property type="entry name" value="FN3"/>
    <property type="match status" value="2"/>
</dbReference>
<keyword evidence="9" id="KW-0472">Membrane</keyword>
<dbReference type="SMART" id="SM00408">
    <property type="entry name" value="IGc2"/>
    <property type="match status" value="5"/>
</dbReference>
<feature type="region of interest" description="Disordered" evidence="15">
    <location>
        <begin position="1080"/>
        <end position="1150"/>
    </location>
</feature>
<keyword evidence="12" id="KW-0393">Immunoglobulin domain</keyword>
<dbReference type="CDD" id="cd00063">
    <property type="entry name" value="FN3"/>
    <property type="match status" value="2"/>
</dbReference>
<dbReference type="GeneID" id="102985715"/>
<feature type="domain" description="Ig-like" evidence="17">
    <location>
        <begin position="307"/>
        <end position="402"/>
    </location>
</feature>
<dbReference type="CDD" id="cd00096">
    <property type="entry name" value="Ig"/>
    <property type="match status" value="1"/>
</dbReference>
<evidence type="ECO:0000259" key="18">
    <source>
        <dbReference type="PROSITE" id="PS50853"/>
    </source>
</evidence>
<evidence type="ECO:0000256" key="2">
    <source>
        <dbReference type="ARBA" id="ARBA00004162"/>
    </source>
</evidence>
<keyword evidence="19" id="KW-1185">Reference proteome</keyword>
<name>A0A9W2X869_PHYMC</name>
<feature type="region of interest" description="Disordered" evidence="15">
    <location>
        <begin position="618"/>
        <end position="647"/>
    </location>
</feature>
<evidence type="ECO:0000259" key="17">
    <source>
        <dbReference type="PROSITE" id="PS50835"/>
    </source>
</evidence>
<feature type="domain" description="Fibronectin type-III" evidence="18">
    <location>
        <begin position="498"/>
        <end position="597"/>
    </location>
</feature>
<dbReference type="FunFam" id="2.60.40.10:FF:000086">
    <property type="entry name" value="Neural cell adhesion molecule 1"/>
    <property type="match status" value="1"/>
</dbReference>
<gene>
    <name evidence="20" type="primary">NCAM1</name>
</gene>
<dbReference type="InterPro" id="IPR003961">
    <property type="entry name" value="FN3_dom"/>
</dbReference>
<keyword evidence="7" id="KW-0130">Cell adhesion</keyword>
<dbReference type="InterPro" id="IPR051170">
    <property type="entry name" value="Neural/epithelial_adhesion"/>
</dbReference>
<dbReference type="PRINTS" id="PR01838">
    <property type="entry name" value="NCAMFAMILY"/>
</dbReference>
<feature type="domain" description="Ig-like" evidence="17">
    <location>
        <begin position="212"/>
        <end position="300"/>
    </location>
</feature>
<keyword evidence="6" id="KW-0677">Repeat</keyword>
<feature type="compositionally biased region" description="Basic and acidic residues" evidence="15">
    <location>
        <begin position="1054"/>
        <end position="1065"/>
    </location>
</feature>
<feature type="region of interest" description="Disordered" evidence="15">
    <location>
        <begin position="961"/>
        <end position="1065"/>
    </location>
</feature>
<feature type="chain" id="PRO_5040913559" description="Neural cell adhesion molecule 1" evidence="16">
    <location>
        <begin position="20"/>
        <end position="1150"/>
    </location>
</feature>
<dbReference type="Gene3D" id="2.60.40.10">
    <property type="entry name" value="Immunoglobulins"/>
    <property type="match status" value="7"/>
</dbReference>
<dbReference type="CDD" id="cd05865">
    <property type="entry name" value="IgI_1_NCAM-1"/>
    <property type="match status" value="1"/>
</dbReference>
<sequence length="1150" mass="122541">MLQTKDLIWTLFFLGTAVSLQVDIVPSQGEISVGESKFFLCQVAGDAKDKDISWFSPNGEKLTPNQQRISVVWNDDSSSTLTIYNANIDDAGIYKCVVTAEDGTESEATVNVKIFQKLMFKNAPTPQEFREGEDAVIVCDVVSSLPPTIIWKHKGRDVILKKDVRFIVLANNYLQIRGIKKTDEGTYRCEGRILARGEINFKDIQVIVNVPPTVQARQSIVNATANLGQSVTLVCDAEGFPEPTMSWTKDGEQIENEEEEKYLFSDDSSELTIRKVDKNDEAEYVCIAENKAGEQDASIHLKVFAKPKITYVENQTAMELEEQVTLTCEASGDPIPSITWRTSTRNISSEEKTLDGHMVVRSHARVSSLTLKSIQYTDAGEYICTASNTIGQDSQSVYLEVQYAPKLQGPVAVYTWEGNQVNITCEVFAYPSATISWFRDGQLLPSSNYSNIKIYNTPSASYLEVTPDSENDFGNYNCTAVNRIGQESLEFILVQADTPSSPSIDQVEPYSSTAQVQFDEPEATGGVPILKYKAEWRAIDEEVWHSKWYDAKEASMEGIVTIVGLKPETTYAVRLAALNGKGLGEISTASEFKTQPVHSPLPPAPASTSTPVALSHPDTTWPLPGLTTTKPSREPSAPKLEGQMGEDGNSIKVNLIKQDDGGSPIRHYLVKYRALSSEWKPEIRLPSGSDHVMLKSLDWNAEYEVYVVAENQQGKSKAAHFVFRTSAQPTAIPANGSPTSGLSTGAIVGILVVTFVLLLVAVDVTCYFLNKCGLLMCIAVNLCGKAGPGAKGKDMEEGKAAFSKDESKEPIVEVRTEEERTPNHDGGKHTEPNETTPLTEPELPADTTATVEDMLPSVTTVTANSDTITETFATAQNSPTSETTTLTSSIAPLATATPDSNSVPAGQATPSKGPGVAATSPPPASAPKVAPLVDLSDTPTSAPAASNLSSSVLANQGAVLSPSAPASAGEAPKAPPASKPVPPPAGAAGPLAVAPTTPTPEAPQAKQEAPGTKGPDPEPTQPGAAKSPAEAARALASPKSEAASISTTNPSQGEDFKMDEGNFKTPDIDLAKDVFAALGSPAPAAGASGQAPELAASTADGSVPPAPAKTEKGPVEAKPECQETETKPAPAEVKTVPNDATQTKENESKA</sequence>
<feature type="domain" description="Ig-like" evidence="17">
    <location>
        <begin position="20"/>
        <end position="111"/>
    </location>
</feature>
<dbReference type="InterPro" id="IPR003599">
    <property type="entry name" value="Ig_sub"/>
</dbReference>
<evidence type="ECO:0000256" key="16">
    <source>
        <dbReference type="SAM" id="SignalP"/>
    </source>
</evidence>
<proteinExistence type="predicted"/>
<evidence type="ECO:0000256" key="8">
    <source>
        <dbReference type="ARBA" id="ARBA00022989"/>
    </source>
</evidence>
<evidence type="ECO:0000256" key="5">
    <source>
        <dbReference type="ARBA" id="ARBA00022729"/>
    </source>
</evidence>
<dbReference type="SMART" id="SM00409">
    <property type="entry name" value="IG"/>
    <property type="match status" value="5"/>
</dbReference>
<evidence type="ECO:0000256" key="11">
    <source>
        <dbReference type="ARBA" id="ARBA00023180"/>
    </source>
</evidence>
<keyword evidence="5 16" id="KW-0732">Signal</keyword>
<evidence type="ECO:0000256" key="14">
    <source>
        <dbReference type="ARBA" id="ARBA00067632"/>
    </source>
</evidence>
<evidence type="ECO:0000256" key="3">
    <source>
        <dbReference type="ARBA" id="ARBA00022475"/>
    </source>
</evidence>
<feature type="compositionally biased region" description="Low complexity" evidence="15">
    <location>
        <begin position="961"/>
        <end position="972"/>
    </location>
</feature>
<feature type="compositionally biased region" description="Pro residues" evidence="15">
    <location>
        <begin position="973"/>
        <end position="985"/>
    </location>
</feature>
<dbReference type="PROSITE" id="PS50853">
    <property type="entry name" value="FN3"/>
    <property type="match status" value="2"/>
</dbReference>
<feature type="region of interest" description="Disordered" evidence="15">
    <location>
        <begin position="894"/>
        <end position="947"/>
    </location>
</feature>
<dbReference type="FunFam" id="2.60.40.10:FF:000151">
    <property type="entry name" value="neural cell adhesion molecule 1 isoform X1"/>
    <property type="match status" value="1"/>
</dbReference>
<dbReference type="GO" id="GO:0043005">
    <property type="term" value="C:neuron projection"/>
    <property type="evidence" value="ECO:0007669"/>
    <property type="project" value="TreeGrafter"/>
</dbReference>
<dbReference type="Pfam" id="PF07679">
    <property type="entry name" value="I-set"/>
    <property type="match status" value="2"/>
</dbReference>
<keyword evidence="10" id="KW-1015">Disulfide bond</keyword>
<dbReference type="FunFam" id="2.60.40.10:FF:000149">
    <property type="entry name" value="neural cell adhesion molecule 1 isoform X2"/>
    <property type="match status" value="1"/>
</dbReference>
<dbReference type="PANTHER" id="PTHR12231">
    <property type="entry name" value="CTX-RELATED TYPE I TRANSMEMBRANE PROTEIN"/>
    <property type="match status" value="1"/>
</dbReference>
<evidence type="ECO:0000256" key="15">
    <source>
        <dbReference type="SAM" id="MobiDB-lite"/>
    </source>
</evidence>
<dbReference type="SUPFAM" id="SSF49265">
    <property type="entry name" value="Fibronectin type III"/>
    <property type="match status" value="1"/>
</dbReference>
<comment type="subcellular location">
    <subcellularLocation>
        <location evidence="2">Cell membrane</location>
        <topology evidence="2">Single-pass membrane protein</topology>
    </subcellularLocation>
</comment>
<keyword evidence="8" id="KW-1133">Transmembrane helix</keyword>
<dbReference type="FunFam" id="2.60.40.10:FF:000173">
    <property type="entry name" value="Neural cell adhesion molecule 1"/>
    <property type="match status" value="1"/>
</dbReference>
<dbReference type="CDD" id="cd05869">
    <property type="entry name" value="IgI_NCAM-1"/>
    <property type="match status" value="1"/>
</dbReference>